<dbReference type="Pfam" id="PF11138">
    <property type="entry name" value="DUF2911"/>
    <property type="match status" value="1"/>
</dbReference>
<evidence type="ECO:0000313" key="1">
    <source>
        <dbReference type="EMBL" id="NER09141.1"/>
    </source>
</evidence>
<accession>A0A6P0U790</accession>
<organism evidence="1 2">
    <name type="scientific">Muriicola jejuensis</name>
    <dbReference type="NCBI Taxonomy" id="504488"/>
    <lineage>
        <taxon>Bacteria</taxon>
        <taxon>Pseudomonadati</taxon>
        <taxon>Bacteroidota</taxon>
        <taxon>Flavobacteriia</taxon>
        <taxon>Flavobacteriales</taxon>
        <taxon>Flavobacteriaceae</taxon>
        <taxon>Muriicola</taxon>
    </lineage>
</organism>
<dbReference type="EMBL" id="JAABOP010000001">
    <property type="protein sequence ID" value="NER09141.1"/>
    <property type="molecule type" value="Genomic_DNA"/>
</dbReference>
<keyword evidence="2" id="KW-1185">Reference proteome</keyword>
<dbReference type="AlphaFoldDB" id="A0A6P0U790"/>
<reference evidence="1 2" key="1">
    <citation type="submission" date="2020-01" db="EMBL/GenBank/DDBJ databases">
        <title>Muriicola jejuensis KCTC 22299.</title>
        <authorList>
            <person name="Wang G."/>
        </authorList>
    </citation>
    <scope>NUCLEOTIDE SEQUENCE [LARGE SCALE GENOMIC DNA]</scope>
    <source>
        <strain evidence="1 2">KCTC 22299</strain>
    </source>
</reference>
<proteinExistence type="predicted"/>
<gene>
    <name evidence="1" type="ORF">GWK09_01305</name>
</gene>
<dbReference type="Proteomes" id="UP000468443">
    <property type="component" value="Unassembled WGS sequence"/>
</dbReference>
<name>A0A6P0U790_9FLAO</name>
<sequence>MGLLILFLSSYSTRGQIEHPKASPFTRVEQQIGLTRIKIEYSRPAARGRELFGGIVPYGRIWRVGANESTKFTSDTEIIVLGNRLPPGTYALYAFPEEDGWEVAFHMNTTHWGDGRTAYDPAEDAFRIKVAPRKEEAWQENFQISFDSIHHNGALLLLKWGHTVIPIPLEVDTEQTMRTTIRKSLEGDPTPQTYYEAARYLQEEGLDTEKALDYVQTAIDLGGDTYYFYRVKSLLQARMGLYRQAIASAERSLELADAEGKDEFVRMNRENIIKWKNWEKERKE</sequence>
<dbReference type="InterPro" id="IPR011990">
    <property type="entry name" value="TPR-like_helical_dom_sf"/>
</dbReference>
<protein>
    <submittedName>
        <fullName evidence="1">DUF2911 domain-containing protein</fullName>
    </submittedName>
</protein>
<evidence type="ECO:0000313" key="2">
    <source>
        <dbReference type="Proteomes" id="UP000468443"/>
    </source>
</evidence>
<dbReference type="Gene3D" id="1.25.40.10">
    <property type="entry name" value="Tetratricopeptide repeat domain"/>
    <property type="match status" value="1"/>
</dbReference>
<comment type="caution">
    <text evidence="1">The sequence shown here is derived from an EMBL/GenBank/DDBJ whole genome shotgun (WGS) entry which is preliminary data.</text>
</comment>
<dbReference type="SUPFAM" id="SSF48452">
    <property type="entry name" value="TPR-like"/>
    <property type="match status" value="1"/>
</dbReference>
<dbReference type="InterPro" id="IPR021314">
    <property type="entry name" value="DUF2911"/>
</dbReference>